<dbReference type="Gene3D" id="1.10.510.10">
    <property type="entry name" value="Transferase(Phosphotransferase) domain 1"/>
    <property type="match status" value="1"/>
</dbReference>
<keyword evidence="5" id="KW-0418">Kinase</keyword>
<dbReference type="SUPFAM" id="SSF56112">
    <property type="entry name" value="Protein kinase-like (PK-like)"/>
    <property type="match status" value="1"/>
</dbReference>
<feature type="compositionally biased region" description="Polar residues" evidence="9">
    <location>
        <begin position="241"/>
        <end position="260"/>
    </location>
</feature>
<evidence type="ECO:0000256" key="7">
    <source>
        <dbReference type="ARBA" id="ARBA00047899"/>
    </source>
</evidence>
<evidence type="ECO:0000256" key="3">
    <source>
        <dbReference type="ARBA" id="ARBA00022679"/>
    </source>
</evidence>
<keyword evidence="4" id="KW-0547">Nucleotide-binding</keyword>
<dbReference type="Pfam" id="PF02149">
    <property type="entry name" value="KA1"/>
    <property type="match status" value="1"/>
</dbReference>
<evidence type="ECO:0000256" key="2">
    <source>
        <dbReference type="ARBA" id="ARBA00022527"/>
    </source>
</evidence>
<proteinExistence type="predicted"/>
<dbReference type="InterPro" id="IPR011009">
    <property type="entry name" value="Kinase-like_dom_sf"/>
</dbReference>
<keyword evidence="3" id="KW-0808">Transferase</keyword>
<dbReference type="Proteomes" id="UP000005237">
    <property type="component" value="Unassembled WGS sequence"/>
</dbReference>
<protein>
    <recommendedName>
        <fullName evidence="1">non-specific serine/threonine protein kinase</fullName>
        <ecNumber evidence="1">2.7.11.1</ecNumber>
    </recommendedName>
</protein>
<dbReference type="FunFam" id="3.30.310.80:FF:000026">
    <property type="entry name" value="Non-specific serine/threonine protein kinase"/>
    <property type="match status" value="1"/>
</dbReference>
<dbReference type="CDD" id="cd12198">
    <property type="entry name" value="MELK_C"/>
    <property type="match status" value="1"/>
</dbReference>
<dbReference type="SUPFAM" id="SSF103243">
    <property type="entry name" value="KA1-like"/>
    <property type="match status" value="1"/>
</dbReference>
<feature type="region of interest" description="Disordered" evidence="9">
    <location>
        <begin position="293"/>
        <end position="380"/>
    </location>
</feature>
<keyword evidence="12" id="KW-1185">Reference proteome</keyword>
<keyword evidence="2" id="KW-0723">Serine/threonine-protein kinase</keyword>
<evidence type="ECO:0000256" key="5">
    <source>
        <dbReference type="ARBA" id="ARBA00022777"/>
    </source>
</evidence>
<comment type="catalytic activity">
    <reaction evidence="7">
        <text>L-threonyl-[protein] + ATP = O-phospho-L-threonyl-[protein] + ADP + H(+)</text>
        <dbReference type="Rhea" id="RHEA:46608"/>
        <dbReference type="Rhea" id="RHEA-COMP:11060"/>
        <dbReference type="Rhea" id="RHEA-COMP:11605"/>
        <dbReference type="ChEBI" id="CHEBI:15378"/>
        <dbReference type="ChEBI" id="CHEBI:30013"/>
        <dbReference type="ChEBI" id="CHEBI:30616"/>
        <dbReference type="ChEBI" id="CHEBI:61977"/>
        <dbReference type="ChEBI" id="CHEBI:456216"/>
        <dbReference type="EC" id="2.7.11.1"/>
    </reaction>
</comment>
<dbReference type="PROSITE" id="PS50032">
    <property type="entry name" value="KA1"/>
    <property type="match status" value="1"/>
</dbReference>
<evidence type="ECO:0000256" key="9">
    <source>
        <dbReference type="SAM" id="MobiDB-lite"/>
    </source>
</evidence>
<dbReference type="GO" id="GO:0005524">
    <property type="term" value="F:ATP binding"/>
    <property type="evidence" value="ECO:0007669"/>
    <property type="project" value="UniProtKB-KW"/>
</dbReference>
<evidence type="ECO:0000313" key="11">
    <source>
        <dbReference type="EnsemblMetazoa" id="CJA19481.1"/>
    </source>
</evidence>
<comment type="catalytic activity">
    <reaction evidence="8">
        <text>L-seryl-[protein] + ATP = O-phospho-L-seryl-[protein] + ADP + H(+)</text>
        <dbReference type="Rhea" id="RHEA:17989"/>
        <dbReference type="Rhea" id="RHEA-COMP:9863"/>
        <dbReference type="Rhea" id="RHEA-COMP:11604"/>
        <dbReference type="ChEBI" id="CHEBI:15378"/>
        <dbReference type="ChEBI" id="CHEBI:29999"/>
        <dbReference type="ChEBI" id="CHEBI:30616"/>
        <dbReference type="ChEBI" id="CHEBI:83421"/>
        <dbReference type="ChEBI" id="CHEBI:456216"/>
        <dbReference type="EC" id="2.7.11.1"/>
    </reaction>
</comment>
<accession>A0A8R1IAF8</accession>
<feature type="region of interest" description="Disordered" evidence="9">
    <location>
        <begin position="225"/>
        <end position="273"/>
    </location>
</feature>
<dbReference type="EnsemblMetazoa" id="CJA19481.1">
    <property type="protein sequence ID" value="CJA19481.1"/>
    <property type="gene ID" value="WBGene00138685"/>
</dbReference>
<evidence type="ECO:0000256" key="6">
    <source>
        <dbReference type="ARBA" id="ARBA00022840"/>
    </source>
</evidence>
<evidence type="ECO:0000256" key="8">
    <source>
        <dbReference type="ARBA" id="ARBA00048679"/>
    </source>
</evidence>
<reference evidence="11" key="2">
    <citation type="submission" date="2022-06" db="UniProtKB">
        <authorList>
            <consortium name="EnsemblMetazoa"/>
        </authorList>
    </citation>
    <scope>IDENTIFICATION</scope>
    <source>
        <strain evidence="11">DF5081</strain>
    </source>
</reference>
<dbReference type="CDD" id="cd14341">
    <property type="entry name" value="UBA_MELK"/>
    <property type="match status" value="1"/>
</dbReference>
<dbReference type="InterPro" id="IPR028375">
    <property type="entry name" value="KA1/Ssp2_C"/>
</dbReference>
<organism evidence="11 12">
    <name type="scientific">Caenorhabditis japonica</name>
    <dbReference type="NCBI Taxonomy" id="281687"/>
    <lineage>
        <taxon>Eukaryota</taxon>
        <taxon>Metazoa</taxon>
        <taxon>Ecdysozoa</taxon>
        <taxon>Nematoda</taxon>
        <taxon>Chromadorea</taxon>
        <taxon>Rhabditida</taxon>
        <taxon>Rhabditina</taxon>
        <taxon>Rhabditomorpha</taxon>
        <taxon>Rhabditoidea</taxon>
        <taxon>Rhabditidae</taxon>
        <taxon>Peloderinae</taxon>
        <taxon>Caenorhabditis</taxon>
    </lineage>
</organism>
<reference evidence="12" key="1">
    <citation type="submission" date="2010-08" db="EMBL/GenBank/DDBJ databases">
        <authorList>
            <consortium name="Caenorhabditis japonica Sequencing Consortium"/>
            <person name="Wilson R.K."/>
        </authorList>
    </citation>
    <scope>NUCLEOTIDE SEQUENCE [LARGE SCALE GENOMIC DNA]</scope>
    <source>
        <strain evidence="12">DF5081</strain>
    </source>
</reference>
<evidence type="ECO:0000313" key="12">
    <source>
        <dbReference type="Proteomes" id="UP000005237"/>
    </source>
</evidence>
<dbReference type="InterPro" id="IPR001772">
    <property type="entry name" value="KA1_dom"/>
</dbReference>
<sequence>MNERKTMTITTSFDTVERSVITGCFYEPEFLSPMSKQLLRAMLQVVPERRITVKKLLEHDWLNHKYTQPVKWNTIYDKNFIDRDVARVMSRYYGLETTDIMIERIKEWNFDYMTSTYYALLHRKRNGMEIVLPMTRSSVNTAPVNVQNILCSPTIHASLENNLDKSGLEEEDSSDPSSIISTSDISARLKKELLISDNPKSQFVKPLSPEKDKKLSYVNAMLTMPSQFTGRSPGPLRVSESPVSIRSSDQDSTSLGSATPSRGVPNRETDKENAVLKNYRVGAATCKIRGPLKITGLDDGTRRSVYTTPNRPTIRGLFSPSNADSAHKRQRARSSDRASVGGGTTGSPISIGSAASASSNLSADGRTPRSRTKTTRLPQRVFTSLERKKEKLITLLTPRKMQRDSPQVLKDVKNMVNVSMTASKDPEEVRELLKAVFESEKMQYELTGWKFLATKESVHGWMTVELEVVRLQIFDTVGIRRKRLKGDAFMYKKVCERILHMAKI</sequence>
<evidence type="ECO:0000259" key="10">
    <source>
        <dbReference type="PROSITE" id="PS50032"/>
    </source>
</evidence>
<name>A0A8R1IAF8_CAEJA</name>
<dbReference type="EC" id="2.7.11.1" evidence="1"/>
<dbReference type="AlphaFoldDB" id="A0A8R1IAF8"/>
<evidence type="ECO:0000256" key="1">
    <source>
        <dbReference type="ARBA" id="ARBA00012513"/>
    </source>
</evidence>
<keyword evidence="6" id="KW-0067">ATP-binding</keyword>
<evidence type="ECO:0000256" key="4">
    <source>
        <dbReference type="ARBA" id="ARBA00022741"/>
    </source>
</evidence>
<feature type="domain" description="KA1" evidence="10">
    <location>
        <begin position="455"/>
        <end position="504"/>
    </location>
</feature>
<dbReference type="GO" id="GO:0004674">
    <property type="term" value="F:protein serine/threonine kinase activity"/>
    <property type="evidence" value="ECO:0007669"/>
    <property type="project" value="UniProtKB-KW"/>
</dbReference>
<dbReference type="Gene3D" id="3.30.310.80">
    <property type="entry name" value="Kinase associated domain 1, KA1"/>
    <property type="match status" value="1"/>
</dbReference>
<feature type="compositionally biased region" description="Low complexity" evidence="9">
    <location>
        <begin position="346"/>
        <end position="363"/>
    </location>
</feature>